<comment type="caution">
    <text evidence="3">The sequence shown here is derived from an EMBL/GenBank/DDBJ whole genome shotgun (WGS) entry which is preliminary data.</text>
</comment>
<evidence type="ECO:0000313" key="3">
    <source>
        <dbReference type="EMBL" id="GHF19549.1"/>
    </source>
</evidence>
<keyword evidence="2" id="KW-0812">Transmembrane</keyword>
<dbReference type="InterPro" id="IPR046052">
    <property type="entry name" value="DUF6010"/>
</dbReference>
<organism evidence="3 4">
    <name type="scientific">Amycolatopsis deserti</name>
    <dbReference type="NCBI Taxonomy" id="185696"/>
    <lineage>
        <taxon>Bacteria</taxon>
        <taxon>Bacillati</taxon>
        <taxon>Actinomycetota</taxon>
        <taxon>Actinomycetes</taxon>
        <taxon>Pseudonocardiales</taxon>
        <taxon>Pseudonocardiaceae</taxon>
        <taxon>Amycolatopsis</taxon>
    </lineage>
</organism>
<evidence type="ECO:0008006" key="5">
    <source>
        <dbReference type="Google" id="ProtNLM"/>
    </source>
</evidence>
<gene>
    <name evidence="3" type="ORF">GCM10017786_61830</name>
</gene>
<keyword evidence="2" id="KW-1133">Transmembrane helix</keyword>
<name>A0ABQ3JFW2_9PSEU</name>
<evidence type="ECO:0000256" key="2">
    <source>
        <dbReference type="SAM" id="Phobius"/>
    </source>
</evidence>
<dbReference type="Proteomes" id="UP000605897">
    <property type="component" value="Unassembled WGS sequence"/>
</dbReference>
<dbReference type="Pfam" id="PF19473">
    <property type="entry name" value="DUF6010"/>
    <property type="match status" value="1"/>
</dbReference>
<feature type="transmembrane region" description="Helical" evidence="2">
    <location>
        <begin position="105"/>
        <end position="126"/>
    </location>
</feature>
<evidence type="ECO:0000256" key="1">
    <source>
        <dbReference type="SAM" id="MobiDB-lite"/>
    </source>
</evidence>
<dbReference type="EMBL" id="BNAU01000008">
    <property type="protein sequence ID" value="GHF19549.1"/>
    <property type="molecule type" value="Genomic_DNA"/>
</dbReference>
<reference evidence="4" key="1">
    <citation type="journal article" date="2019" name="Int. J. Syst. Evol. Microbiol.">
        <title>The Global Catalogue of Microorganisms (GCM) 10K type strain sequencing project: providing services to taxonomists for standard genome sequencing and annotation.</title>
        <authorList>
            <consortium name="The Broad Institute Genomics Platform"/>
            <consortium name="The Broad Institute Genome Sequencing Center for Infectious Disease"/>
            <person name="Wu L."/>
            <person name="Ma J."/>
        </authorList>
    </citation>
    <scope>NUCLEOTIDE SEQUENCE [LARGE SCALE GENOMIC DNA]</scope>
    <source>
        <strain evidence="4">CGMCC 4.7677</strain>
    </source>
</reference>
<keyword evidence="2" id="KW-0472">Membrane</keyword>
<feature type="region of interest" description="Disordered" evidence="1">
    <location>
        <begin position="49"/>
        <end position="70"/>
    </location>
</feature>
<feature type="transmembrane region" description="Helical" evidence="2">
    <location>
        <begin position="74"/>
        <end position="93"/>
    </location>
</feature>
<proteinExistence type="predicted"/>
<protein>
    <recommendedName>
        <fullName evidence="5">Integral membrane protein</fullName>
    </recommendedName>
</protein>
<sequence>MAREPLSQPRAVELARVFKAVGDPVRLFLIVVALELALAVAIATFGSPASRTGPGENPSEPGTPATTDRGGGRLVSGLVIVIALLIGAAYVLVNSFVPEAHRRRFNALMVGGAGAAYLSGGGLGVWEFVFTAAATYVAYRGLESWTFIGIGWLMHTAWDVVHHLRGEPIVPFAEHSSYGCAICDPVIAIWCFTGGRSVLDLVRGRLVKS</sequence>
<feature type="transmembrane region" description="Helical" evidence="2">
    <location>
        <begin position="25"/>
        <end position="45"/>
    </location>
</feature>
<keyword evidence="4" id="KW-1185">Reference proteome</keyword>
<accession>A0ABQ3JFW2</accession>
<evidence type="ECO:0000313" key="4">
    <source>
        <dbReference type="Proteomes" id="UP000605897"/>
    </source>
</evidence>